<dbReference type="Proteomes" id="UP000008148">
    <property type="component" value="Chromosome"/>
</dbReference>
<dbReference type="STRING" id="290338.CKO_04788"/>
<dbReference type="AlphaFoldDB" id="A8AQS0"/>
<feature type="compositionally biased region" description="Basic and acidic residues" evidence="1">
    <location>
        <begin position="1"/>
        <end position="27"/>
    </location>
</feature>
<evidence type="ECO:0000313" key="2">
    <source>
        <dbReference type="EMBL" id="ABV15833.1"/>
    </source>
</evidence>
<keyword evidence="3" id="KW-1185">Reference proteome</keyword>
<protein>
    <submittedName>
        <fullName evidence="2">Uncharacterized protein</fullName>
    </submittedName>
</protein>
<sequence>MRGLRRQEEGEIARKSRIKKPDGDAMRLIRPTSYM</sequence>
<dbReference type="KEGG" id="cko:CKO_04788"/>
<feature type="region of interest" description="Disordered" evidence="1">
    <location>
        <begin position="1"/>
        <end position="35"/>
    </location>
</feature>
<dbReference type="EMBL" id="CP000822">
    <property type="protein sequence ID" value="ABV15833.1"/>
    <property type="molecule type" value="Genomic_DNA"/>
</dbReference>
<dbReference type="HOGENOM" id="CLU_3364093_0_0_6"/>
<proteinExistence type="predicted"/>
<organism evidence="2 3">
    <name type="scientific">Citrobacter koseri (strain ATCC BAA-895 / CDC 4225-83 / SGSC4696)</name>
    <dbReference type="NCBI Taxonomy" id="290338"/>
    <lineage>
        <taxon>Bacteria</taxon>
        <taxon>Pseudomonadati</taxon>
        <taxon>Pseudomonadota</taxon>
        <taxon>Gammaproteobacteria</taxon>
        <taxon>Enterobacterales</taxon>
        <taxon>Enterobacteriaceae</taxon>
        <taxon>Citrobacter</taxon>
    </lineage>
</organism>
<accession>A8AQS0</accession>
<name>A8AQS0_CITK8</name>
<evidence type="ECO:0000313" key="3">
    <source>
        <dbReference type="Proteomes" id="UP000008148"/>
    </source>
</evidence>
<evidence type="ECO:0000256" key="1">
    <source>
        <dbReference type="SAM" id="MobiDB-lite"/>
    </source>
</evidence>
<reference evidence="2 3" key="1">
    <citation type="submission" date="2007-08" db="EMBL/GenBank/DDBJ databases">
        <authorList>
            <consortium name="The Citrobacter koseri Genome Sequencing Project"/>
            <person name="McClelland M."/>
            <person name="Sanderson E.K."/>
            <person name="Porwollik S."/>
            <person name="Spieth J."/>
            <person name="Clifton W.S."/>
            <person name="Latreille P."/>
            <person name="Courtney L."/>
            <person name="Wang C."/>
            <person name="Pepin K."/>
            <person name="Bhonagiri V."/>
            <person name="Nash W."/>
            <person name="Johnson M."/>
            <person name="Thiruvilangam P."/>
            <person name="Wilson R."/>
        </authorList>
    </citation>
    <scope>NUCLEOTIDE SEQUENCE [LARGE SCALE GENOMIC DNA]</scope>
    <source>
        <strain evidence="3">ATCC BAA-895 / CDC 4225-83 / SGSC4696</strain>
    </source>
</reference>
<gene>
    <name evidence="2" type="ordered locus">CKO_04788</name>
</gene>